<reference evidence="2" key="1">
    <citation type="submission" date="2022-07" db="EMBL/GenBank/DDBJ databases">
        <title>Phylogenomic reconstructions and comparative analyses of Kickxellomycotina fungi.</title>
        <authorList>
            <person name="Reynolds N.K."/>
            <person name="Stajich J.E."/>
            <person name="Barry K."/>
            <person name="Grigoriev I.V."/>
            <person name="Crous P."/>
            <person name="Smith M.E."/>
        </authorList>
    </citation>
    <scope>NUCLEOTIDE SEQUENCE</scope>
    <source>
        <strain evidence="2">NRRL 1565</strain>
    </source>
</reference>
<feature type="non-terminal residue" evidence="2">
    <location>
        <position position="284"/>
    </location>
</feature>
<gene>
    <name evidence="2" type="ORF">H4R20_007083</name>
</gene>
<dbReference type="EMBL" id="JANBUO010003644">
    <property type="protein sequence ID" value="KAJ2790013.1"/>
    <property type="molecule type" value="Genomic_DNA"/>
</dbReference>
<feature type="region of interest" description="Disordered" evidence="1">
    <location>
        <begin position="169"/>
        <end position="191"/>
    </location>
</feature>
<dbReference type="Proteomes" id="UP001140094">
    <property type="component" value="Unassembled WGS sequence"/>
</dbReference>
<organism evidence="2 3">
    <name type="scientific">Coemansia guatemalensis</name>
    <dbReference type="NCBI Taxonomy" id="2761395"/>
    <lineage>
        <taxon>Eukaryota</taxon>
        <taxon>Fungi</taxon>
        <taxon>Fungi incertae sedis</taxon>
        <taxon>Zoopagomycota</taxon>
        <taxon>Kickxellomycotina</taxon>
        <taxon>Kickxellomycetes</taxon>
        <taxon>Kickxellales</taxon>
        <taxon>Kickxellaceae</taxon>
        <taxon>Coemansia</taxon>
    </lineage>
</organism>
<feature type="region of interest" description="Disordered" evidence="1">
    <location>
        <begin position="241"/>
        <end position="267"/>
    </location>
</feature>
<sequence>MKHVVEAALDYTASQLQRTTASHDGQGQDLQDHDKQDLTAQKQDESDHSPQRLAELIQRSPDPRSLIYGAGSQFGSMRSHESRSPQAPERPPLPSATSLACDNEVAVTKAEPVLEPAPAELPMTLVHTVQPSSSRPSFREYVEQNKNAPRAVTAGREQRQFRVSLLERSQQPVAGRRARSASLPPFSSAPADAIRQRTRSCLAAPLAQALLLPSEPSHHGGVGDSTGSMLFSHLLGDGAALPVQAALPPPPPPPPFDPLRDTGADGVPDSVLQAYMAGDLSAID</sequence>
<evidence type="ECO:0000256" key="1">
    <source>
        <dbReference type="SAM" id="MobiDB-lite"/>
    </source>
</evidence>
<keyword evidence="3" id="KW-1185">Reference proteome</keyword>
<feature type="compositionally biased region" description="Polar residues" evidence="1">
    <location>
        <begin position="12"/>
        <end position="22"/>
    </location>
</feature>
<evidence type="ECO:0000313" key="2">
    <source>
        <dbReference type="EMBL" id="KAJ2790013.1"/>
    </source>
</evidence>
<evidence type="ECO:0000313" key="3">
    <source>
        <dbReference type="Proteomes" id="UP001140094"/>
    </source>
</evidence>
<protein>
    <submittedName>
        <fullName evidence="2">Uncharacterized protein</fullName>
    </submittedName>
</protein>
<feature type="compositionally biased region" description="Low complexity" evidence="1">
    <location>
        <begin position="180"/>
        <end position="191"/>
    </location>
</feature>
<comment type="caution">
    <text evidence="2">The sequence shown here is derived from an EMBL/GenBank/DDBJ whole genome shotgun (WGS) entry which is preliminary data.</text>
</comment>
<name>A0A9W8LN18_9FUNG</name>
<feature type="compositionally biased region" description="Basic and acidic residues" evidence="1">
    <location>
        <begin position="30"/>
        <end position="50"/>
    </location>
</feature>
<feature type="compositionally biased region" description="Pro residues" evidence="1">
    <location>
        <begin position="247"/>
        <end position="257"/>
    </location>
</feature>
<dbReference type="OrthoDB" id="5597868at2759"/>
<feature type="region of interest" description="Disordered" evidence="1">
    <location>
        <begin position="1"/>
        <end position="99"/>
    </location>
</feature>
<proteinExistence type="predicted"/>
<dbReference type="AlphaFoldDB" id="A0A9W8LN18"/>
<accession>A0A9W8LN18</accession>